<comment type="caution">
    <text evidence="1">The sequence shown here is derived from an EMBL/GenBank/DDBJ whole genome shotgun (WGS) entry which is preliminary data.</text>
</comment>
<dbReference type="Gene3D" id="6.20.450.20">
    <property type="match status" value="1"/>
</dbReference>
<dbReference type="AlphaFoldDB" id="A0A7W6GPB6"/>
<organism evidence="1 2">
    <name type="scientific">Sphingobium fontiphilum</name>
    <dbReference type="NCBI Taxonomy" id="944425"/>
    <lineage>
        <taxon>Bacteria</taxon>
        <taxon>Pseudomonadati</taxon>
        <taxon>Pseudomonadota</taxon>
        <taxon>Alphaproteobacteria</taxon>
        <taxon>Sphingomonadales</taxon>
        <taxon>Sphingomonadaceae</taxon>
        <taxon>Sphingobium</taxon>
    </lineage>
</organism>
<keyword evidence="2" id="KW-1185">Reference proteome</keyword>
<evidence type="ECO:0000313" key="1">
    <source>
        <dbReference type="EMBL" id="MBB3982397.1"/>
    </source>
</evidence>
<evidence type="ECO:0000313" key="2">
    <source>
        <dbReference type="Proteomes" id="UP000552757"/>
    </source>
</evidence>
<dbReference type="RefSeq" id="WP_183955459.1">
    <property type="nucleotide sequence ID" value="NZ_JACIEB010000004.1"/>
</dbReference>
<accession>A0A7W6GPB6</accession>
<protein>
    <submittedName>
        <fullName evidence="1">Putative transcriptional regulator</fullName>
    </submittedName>
</protein>
<dbReference type="InterPro" id="IPR010985">
    <property type="entry name" value="Ribbon_hlx_hlx"/>
</dbReference>
<reference evidence="1 2" key="1">
    <citation type="submission" date="2020-08" db="EMBL/GenBank/DDBJ databases">
        <title>Genomic Encyclopedia of Type Strains, Phase IV (KMG-IV): sequencing the most valuable type-strain genomes for metagenomic binning, comparative biology and taxonomic classification.</title>
        <authorList>
            <person name="Goeker M."/>
        </authorList>
    </citation>
    <scope>NUCLEOTIDE SEQUENCE [LARGE SCALE GENOMIC DNA]</scope>
    <source>
        <strain evidence="1 2">DSM 29348</strain>
    </source>
</reference>
<dbReference type="Proteomes" id="UP000552757">
    <property type="component" value="Unassembled WGS sequence"/>
</dbReference>
<dbReference type="GO" id="GO:0006355">
    <property type="term" value="P:regulation of DNA-templated transcription"/>
    <property type="evidence" value="ECO:0007669"/>
    <property type="project" value="InterPro"/>
</dbReference>
<proteinExistence type="predicted"/>
<sequence>MGEATFTIRVDNALKRAFADAAKAHDRTGAQLIRDFMRDYVAGQRTVAEHDIWFRSQVQAGLDSANAGHLVSDDEVEADAQAWRDDLRHRMAGPV</sequence>
<dbReference type="EMBL" id="JACIEB010000004">
    <property type="protein sequence ID" value="MBB3982397.1"/>
    <property type="molecule type" value="Genomic_DNA"/>
</dbReference>
<dbReference type="SUPFAM" id="SSF47598">
    <property type="entry name" value="Ribbon-helix-helix"/>
    <property type="match status" value="1"/>
</dbReference>
<gene>
    <name evidence="1" type="ORF">GGR44_002060</name>
</gene>
<name>A0A7W6GPB6_9SPHN</name>